<dbReference type="AlphaFoldDB" id="A0AAV7ZIR5"/>
<evidence type="ECO:0000256" key="2">
    <source>
        <dbReference type="SAM" id="Phobius"/>
    </source>
</evidence>
<dbReference type="Proteomes" id="UP001146793">
    <property type="component" value="Unassembled WGS sequence"/>
</dbReference>
<accession>A0AAV7ZIR5</accession>
<organism evidence="3 4">
    <name type="scientific">Anaeramoeba flamelloides</name>
    <dbReference type="NCBI Taxonomy" id="1746091"/>
    <lineage>
        <taxon>Eukaryota</taxon>
        <taxon>Metamonada</taxon>
        <taxon>Anaeramoebidae</taxon>
        <taxon>Anaeramoeba</taxon>
    </lineage>
</organism>
<evidence type="ECO:0000313" key="4">
    <source>
        <dbReference type="Proteomes" id="UP001146793"/>
    </source>
</evidence>
<feature type="region of interest" description="Disordered" evidence="1">
    <location>
        <begin position="161"/>
        <end position="182"/>
    </location>
</feature>
<feature type="transmembrane region" description="Helical" evidence="2">
    <location>
        <begin position="191"/>
        <end position="211"/>
    </location>
</feature>
<comment type="caution">
    <text evidence="3">The sequence shown here is derived from an EMBL/GenBank/DDBJ whole genome shotgun (WGS) entry which is preliminary data.</text>
</comment>
<protein>
    <submittedName>
        <fullName evidence="3">Yth domain-containing protein 1 isoform x1</fullName>
    </submittedName>
</protein>
<keyword evidence="2" id="KW-1133">Transmembrane helix</keyword>
<gene>
    <name evidence="3" type="ORF">M0812_16231</name>
</gene>
<evidence type="ECO:0000313" key="3">
    <source>
        <dbReference type="EMBL" id="KAJ3440178.1"/>
    </source>
</evidence>
<feature type="compositionally biased region" description="Acidic residues" evidence="1">
    <location>
        <begin position="161"/>
        <end position="179"/>
    </location>
</feature>
<reference evidence="3" key="1">
    <citation type="submission" date="2022-08" db="EMBL/GenBank/DDBJ databases">
        <title>Novel sulphate-reducing endosymbionts in the free-living metamonad Anaeramoeba.</title>
        <authorList>
            <person name="Jerlstrom-Hultqvist J."/>
            <person name="Cepicka I."/>
            <person name="Gallot-Lavallee L."/>
            <person name="Salas-Leiva D."/>
            <person name="Curtis B.A."/>
            <person name="Zahonova K."/>
            <person name="Pipaliya S."/>
            <person name="Dacks J."/>
            <person name="Roger A.J."/>
        </authorList>
    </citation>
    <scope>NUCLEOTIDE SEQUENCE</scope>
    <source>
        <strain evidence="3">Busselton2</strain>
    </source>
</reference>
<keyword evidence="2" id="KW-0812">Transmembrane</keyword>
<evidence type="ECO:0000256" key="1">
    <source>
        <dbReference type="SAM" id="MobiDB-lite"/>
    </source>
</evidence>
<sequence length="296" mass="35199">MTETKELKKPKEEKFVDKLPELKTVNLIFPPHMKEVLVMFGEMYETAQESVPSYIKTIIGYVEKIVLLYLTIFSLFIKTADYIVEKVLAHCFCYDCCYAYRLCSKIYGLTIKGLVDKVKKAIDEEIENKNDDEGMCQKIVEYANSTYKFVDMILPEAEVPEEIEEEQEENEEREEEEEQEEKKEKVGKNTFWINFWLVIRYSFLLHSFFVLRNIAKYGKKKETVQKSQYFSAFFTIVHELLKTVVEILKLLKELKFSEIYTETTKFTNLSITTFKSLFKKTEEEEEEEQEEEKKEK</sequence>
<name>A0AAV7ZIR5_9EUKA</name>
<keyword evidence="2" id="KW-0472">Membrane</keyword>
<dbReference type="EMBL" id="JANTQA010000032">
    <property type="protein sequence ID" value="KAJ3440178.1"/>
    <property type="molecule type" value="Genomic_DNA"/>
</dbReference>
<proteinExistence type="predicted"/>